<evidence type="ECO:0000313" key="8">
    <source>
        <dbReference type="Proteomes" id="UP000315215"/>
    </source>
</evidence>
<dbReference type="OrthoDB" id="9794508at2"/>
<dbReference type="SUPFAM" id="SSF88659">
    <property type="entry name" value="Sigma3 and sigma4 domains of RNA polymerase sigma factors"/>
    <property type="match status" value="1"/>
</dbReference>
<dbReference type="Proteomes" id="UP000315215">
    <property type="component" value="Chromosome"/>
</dbReference>
<dbReference type="Gene3D" id="1.10.1740.10">
    <property type="match status" value="1"/>
</dbReference>
<evidence type="ECO:0000256" key="2">
    <source>
        <dbReference type="ARBA" id="ARBA00023015"/>
    </source>
</evidence>
<dbReference type="EMBL" id="CP041666">
    <property type="protein sequence ID" value="QDP39189.1"/>
    <property type="molecule type" value="Genomic_DNA"/>
</dbReference>
<dbReference type="InterPro" id="IPR039425">
    <property type="entry name" value="RNA_pol_sigma-70-like"/>
</dbReference>
<dbReference type="PANTHER" id="PTHR43133:SF60">
    <property type="entry name" value="RNA POLYMERASE SIGMA FACTOR SIGV"/>
    <property type="match status" value="1"/>
</dbReference>
<gene>
    <name evidence="7" type="ORF">FN924_02650</name>
</gene>
<protein>
    <submittedName>
        <fullName evidence="7">Sigma-70 family RNA polymerase sigma factor</fullName>
    </submittedName>
</protein>
<evidence type="ECO:0000313" key="7">
    <source>
        <dbReference type="EMBL" id="QDP39189.1"/>
    </source>
</evidence>
<accession>A0A516KCR5</accession>
<keyword evidence="3" id="KW-0731">Sigma factor</keyword>
<dbReference type="SUPFAM" id="SSF88946">
    <property type="entry name" value="Sigma2 domain of RNA polymerase sigma factors"/>
    <property type="match status" value="1"/>
</dbReference>
<dbReference type="InterPro" id="IPR013249">
    <property type="entry name" value="RNA_pol_sigma70_r4_t2"/>
</dbReference>
<keyword evidence="4" id="KW-0804">Transcription</keyword>
<sequence length="182" mass="22107">MQIHEENEFGKLRHQELFLKLVKTYSEEVKRIIYFYIKDPIMAEDILQDTFISCYKKLSSFRHQSSYKTWLIRIAINQSKDYLKKSYVKRIVLGQIREKPSTLYTPEYRTLQNERDKAIINQVNQLPVKQKDVILLYYYEEYDIEEIAEVLQTKQNTVKTRLYRARETLKRNLEGKDVDYEF</sequence>
<dbReference type="InterPro" id="IPR013325">
    <property type="entry name" value="RNA_pol_sigma_r2"/>
</dbReference>
<dbReference type="AlphaFoldDB" id="A0A516KCR5"/>
<dbReference type="PANTHER" id="PTHR43133">
    <property type="entry name" value="RNA POLYMERASE ECF-TYPE SIGMA FACTO"/>
    <property type="match status" value="1"/>
</dbReference>
<comment type="similarity">
    <text evidence="1">Belongs to the sigma-70 factor family. ECF subfamily.</text>
</comment>
<dbReference type="Pfam" id="PF04542">
    <property type="entry name" value="Sigma70_r2"/>
    <property type="match status" value="1"/>
</dbReference>
<keyword evidence="2" id="KW-0805">Transcription regulation</keyword>
<evidence type="ECO:0000256" key="3">
    <source>
        <dbReference type="ARBA" id="ARBA00023082"/>
    </source>
</evidence>
<name>A0A516KCR5_9BACI</name>
<dbReference type="InterPro" id="IPR013324">
    <property type="entry name" value="RNA_pol_sigma_r3/r4-like"/>
</dbReference>
<organism evidence="7 8">
    <name type="scientific">Radiobacillus deserti</name>
    <dbReference type="NCBI Taxonomy" id="2594883"/>
    <lineage>
        <taxon>Bacteria</taxon>
        <taxon>Bacillati</taxon>
        <taxon>Bacillota</taxon>
        <taxon>Bacilli</taxon>
        <taxon>Bacillales</taxon>
        <taxon>Bacillaceae</taxon>
        <taxon>Radiobacillus</taxon>
    </lineage>
</organism>
<evidence type="ECO:0000256" key="1">
    <source>
        <dbReference type="ARBA" id="ARBA00010641"/>
    </source>
</evidence>
<evidence type="ECO:0000259" key="5">
    <source>
        <dbReference type="Pfam" id="PF04542"/>
    </source>
</evidence>
<dbReference type="NCBIfam" id="TIGR02937">
    <property type="entry name" value="sigma70-ECF"/>
    <property type="match status" value="1"/>
</dbReference>
<dbReference type="GO" id="GO:0006352">
    <property type="term" value="P:DNA-templated transcription initiation"/>
    <property type="evidence" value="ECO:0007669"/>
    <property type="project" value="InterPro"/>
</dbReference>
<feature type="domain" description="RNA polymerase sigma factor 70 region 4 type 2" evidence="6">
    <location>
        <begin position="118"/>
        <end position="169"/>
    </location>
</feature>
<evidence type="ECO:0000259" key="6">
    <source>
        <dbReference type="Pfam" id="PF08281"/>
    </source>
</evidence>
<proteinExistence type="inferred from homology"/>
<dbReference type="GO" id="GO:0003677">
    <property type="term" value="F:DNA binding"/>
    <property type="evidence" value="ECO:0007669"/>
    <property type="project" value="InterPro"/>
</dbReference>
<dbReference type="InterPro" id="IPR036388">
    <property type="entry name" value="WH-like_DNA-bd_sf"/>
</dbReference>
<dbReference type="GO" id="GO:0016987">
    <property type="term" value="F:sigma factor activity"/>
    <property type="evidence" value="ECO:0007669"/>
    <property type="project" value="UniProtKB-KW"/>
</dbReference>
<dbReference type="Gene3D" id="1.10.10.10">
    <property type="entry name" value="Winged helix-like DNA-binding domain superfamily/Winged helix DNA-binding domain"/>
    <property type="match status" value="1"/>
</dbReference>
<dbReference type="KEGG" id="aqt:FN924_02650"/>
<dbReference type="InterPro" id="IPR007627">
    <property type="entry name" value="RNA_pol_sigma70_r2"/>
</dbReference>
<feature type="domain" description="RNA polymerase sigma-70 region 2" evidence="5">
    <location>
        <begin position="21"/>
        <end position="85"/>
    </location>
</feature>
<dbReference type="Pfam" id="PF08281">
    <property type="entry name" value="Sigma70_r4_2"/>
    <property type="match status" value="1"/>
</dbReference>
<evidence type="ECO:0000256" key="4">
    <source>
        <dbReference type="ARBA" id="ARBA00023163"/>
    </source>
</evidence>
<dbReference type="RefSeq" id="WP_143891939.1">
    <property type="nucleotide sequence ID" value="NZ_CP041666.1"/>
</dbReference>
<keyword evidence="8" id="KW-1185">Reference proteome</keyword>
<reference evidence="7 8" key="1">
    <citation type="submission" date="2019-07" db="EMBL/GenBank/DDBJ databases">
        <authorList>
            <person name="Li J."/>
        </authorList>
    </citation>
    <scope>NUCLEOTIDE SEQUENCE [LARGE SCALE GENOMIC DNA]</scope>
    <source>
        <strain evidence="7 8">TKL69</strain>
    </source>
</reference>
<dbReference type="InterPro" id="IPR014284">
    <property type="entry name" value="RNA_pol_sigma-70_dom"/>
</dbReference>